<protein>
    <submittedName>
        <fullName evidence="2">DNA recombination/repair protein RecA</fullName>
    </submittedName>
</protein>
<feature type="domain" description="RecA-like N-terminal" evidence="1">
    <location>
        <begin position="12"/>
        <end position="56"/>
    </location>
</feature>
<feature type="non-terminal residue" evidence="2">
    <location>
        <position position="56"/>
    </location>
</feature>
<comment type="caution">
    <text evidence="2">The sequence shown here is derived from an EMBL/GenBank/DDBJ whole genome shotgun (WGS) entry which is preliminary data.</text>
</comment>
<organism evidence="2">
    <name type="scientific">Salinimicrobium catena</name>
    <dbReference type="NCBI Taxonomy" id="390640"/>
    <lineage>
        <taxon>Bacteria</taxon>
        <taxon>Pseudomonadati</taxon>
        <taxon>Bacteroidota</taxon>
        <taxon>Flavobacteriia</taxon>
        <taxon>Flavobacteriales</taxon>
        <taxon>Flavobacteriaceae</taxon>
        <taxon>Salinimicrobium</taxon>
    </lineage>
</organism>
<gene>
    <name evidence="2" type="ORF">ENO10_02450</name>
</gene>
<sequence>MSNEKEKEAKLKALKLTLDKMDKTYGKGTVMKMSDQSVMDIDAISSGSLGLDLALG</sequence>
<dbReference type="Proteomes" id="UP000885753">
    <property type="component" value="Unassembled WGS sequence"/>
</dbReference>
<dbReference type="InterPro" id="IPR049428">
    <property type="entry name" value="RecA-like_N"/>
</dbReference>
<proteinExistence type="predicted"/>
<accession>A0A7C2M809</accession>
<dbReference type="AlphaFoldDB" id="A0A7C2M809"/>
<dbReference type="EMBL" id="DSEE01000181">
    <property type="protein sequence ID" value="HER40059.1"/>
    <property type="molecule type" value="Genomic_DNA"/>
</dbReference>
<evidence type="ECO:0000259" key="1">
    <source>
        <dbReference type="Pfam" id="PF00154"/>
    </source>
</evidence>
<reference evidence="2" key="1">
    <citation type="journal article" date="2020" name="mSystems">
        <title>Genome- and Community-Level Interaction Insights into Carbon Utilization and Element Cycling Functions of Hydrothermarchaeota in Hydrothermal Sediment.</title>
        <authorList>
            <person name="Zhou Z."/>
            <person name="Liu Y."/>
            <person name="Xu W."/>
            <person name="Pan J."/>
            <person name="Luo Z.H."/>
            <person name="Li M."/>
        </authorList>
    </citation>
    <scope>NUCLEOTIDE SEQUENCE [LARGE SCALE GENOMIC DNA]</scope>
    <source>
        <strain evidence="2">SpSt-1235</strain>
    </source>
</reference>
<evidence type="ECO:0000313" key="2">
    <source>
        <dbReference type="EMBL" id="HER40059.1"/>
    </source>
</evidence>
<dbReference type="Pfam" id="PF00154">
    <property type="entry name" value="RecA_N"/>
    <property type="match status" value="1"/>
</dbReference>
<name>A0A7C2M809_9FLAO</name>